<organism evidence="3 4">
    <name type="scientific">Panicum virgatum</name>
    <name type="common">Blackwell switchgrass</name>
    <dbReference type="NCBI Taxonomy" id="38727"/>
    <lineage>
        <taxon>Eukaryota</taxon>
        <taxon>Viridiplantae</taxon>
        <taxon>Streptophyta</taxon>
        <taxon>Embryophyta</taxon>
        <taxon>Tracheophyta</taxon>
        <taxon>Spermatophyta</taxon>
        <taxon>Magnoliopsida</taxon>
        <taxon>Liliopsida</taxon>
        <taxon>Poales</taxon>
        <taxon>Poaceae</taxon>
        <taxon>PACMAD clade</taxon>
        <taxon>Panicoideae</taxon>
        <taxon>Panicodae</taxon>
        <taxon>Paniceae</taxon>
        <taxon>Panicinae</taxon>
        <taxon>Panicum</taxon>
        <taxon>Panicum sect. Hiantes</taxon>
    </lineage>
</organism>
<dbReference type="Proteomes" id="UP000823388">
    <property type="component" value="Chromosome 2K"/>
</dbReference>
<comment type="caution">
    <text evidence="3">The sequence shown here is derived from an EMBL/GenBank/DDBJ whole genome shotgun (WGS) entry which is preliminary data.</text>
</comment>
<dbReference type="EMBL" id="CM029039">
    <property type="protein sequence ID" value="KAG2644391.1"/>
    <property type="molecule type" value="Genomic_DNA"/>
</dbReference>
<dbReference type="Gene3D" id="3.80.10.10">
    <property type="entry name" value="Ribonuclease Inhibitor"/>
    <property type="match status" value="1"/>
</dbReference>
<dbReference type="PANTHER" id="PTHR34145">
    <property type="entry name" value="OS02G0105600 PROTEIN"/>
    <property type="match status" value="1"/>
</dbReference>
<evidence type="ECO:0000313" key="4">
    <source>
        <dbReference type="Proteomes" id="UP000823388"/>
    </source>
</evidence>
<protein>
    <recommendedName>
        <fullName evidence="2">At1g61320/AtMIF1 LRR domain-containing protein</fullName>
    </recommendedName>
</protein>
<name>A0A8T0W510_PANVG</name>
<dbReference type="PANTHER" id="PTHR34145:SF56">
    <property type="entry name" value="F-BOX DOMAIN-CONTAINING PROTEIN"/>
    <property type="match status" value="1"/>
</dbReference>
<keyword evidence="4" id="KW-1185">Reference proteome</keyword>
<dbReference type="SUPFAM" id="SSF52058">
    <property type="entry name" value="L domain-like"/>
    <property type="match status" value="1"/>
</dbReference>
<evidence type="ECO:0000259" key="2">
    <source>
        <dbReference type="Pfam" id="PF23622"/>
    </source>
</evidence>
<feature type="domain" description="At1g61320/AtMIF1 LRR" evidence="2">
    <location>
        <begin position="136"/>
        <end position="507"/>
    </location>
</feature>
<evidence type="ECO:0000313" key="3">
    <source>
        <dbReference type="EMBL" id="KAG2644391.1"/>
    </source>
</evidence>
<reference evidence="3" key="1">
    <citation type="submission" date="2020-05" db="EMBL/GenBank/DDBJ databases">
        <title>WGS assembly of Panicum virgatum.</title>
        <authorList>
            <person name="Lovell J.T."/>
            <person name="Jenkins J."/>
            <person name="Shu S."/>
            <person name="Juenger T.E."/>
            <person name="Schmutz J."/>
        </authorList>
    </citation>
    <scope>NUCLEOTIDE SEQUENCE</scope>
    <source>
        <strain evidence="3">AP13</strain>
    </source>
</reference>
<proteinExistence type="predicted"/>
<feature type="compositionally biased region" description="Basic and acidic residues" evidence="1">
    <location>
        <begin position="44"/>
        <end position="66"/>
    </location>
</feature>
<dbReference type="AlphaFoldDB" id="A0A8T0W510"/>
<dbReference type="InterPro" id="IPR053772">
    <property type="entry name" value="At1g61320/At1g61330-like"/>
</dbReference>
<gene>
    <name evidence="3" type="ORF">PVAP13_2KG411741</name>
</gene>
<feature type="region of interest" description="Disordered" evidence="1">
    <location>
        <begin position="32"/>
        <end position="68"/>
    </location>
</feature>
<dbReference type="SUPFAM" id="SSF81383">
    <property type="entry name" value="F-box domain"/>
    <property type="match status" value="1"/>
</dbReference>
<dbReference type="InterPro" id="IPR036047">
    <property type="entry name" value="F-box-like_dom_sf"/>
</dbReference>
<dbReference type="Pfam" id="PF23622">
    <property type="entry name" value="LRR_At1g61320_AtMIF1"/>
    <property type="match status" value="1"/>
</dbReference>
<sequence length="526" mass="58910">MQCSGGGRDGSHCGESQALIATMMHCTSDESIASVDATEGSPSKQDDDSQVCKERDYNSQKGERVRNSGPMLPEDILYHIHSLLPLRDAARAACVSHAFLNSWRCRPNLCLSTETLGLKGSHDKRCMDFTITVYHILKQHSRIGLKTFQLAMYGYYSISSCHLDSWLHLALTSGTEELVLENTSMKYNLPLSLFSGKSGNSIRYLHLSFCTFRPTFRLGCFRSLKKLHLHNVSITGDELGRLLPDSVALEKLELAHCKEIICLKIPHVLLRLSCLNVAVCHNLQVIKNEAPNLSSLCFERLRNLVHISLGEALHVKKLECFKAFDFMQLPAILPNLEALTTDLIYQMASVPSVHSKFSQLKYLNISVPKETHGLVYDYLSVASFLDASPALETFILRIHVPEFPVQHGLFSGGSSHLRQMPEHRYGKLKRAEIIYFYPTKSLLELANHVLETATSLECLTLDTSSCCCRWRRGSNPAMCYLEAIKRYFEGKVPSTTSTARLDVKGPCCGGLDDYTWQSFTVFGGRS</sequence>
<evidence type="ECO:0000256" key="1">
    <source>
        <dbReference type="SAM" id="MobiDB-lite"/>
    </source>
</evidence>
<dbReference type="OrthoDB" id="673243at2759"/>
<accession>A0A8T0W510</accession>
<dbReference type="InterPro" id="IPR055357">
    <property type="entry name" value="LRR_At1g61320_AtMIF1"/>
</dbReference>
<dbReference type="InterPro" id="IPR032675">
    <property type="entry name" value="LRR_dom_sf"/>
</dbReference>